<accession>A0ABR1D713</accession>
<keyword evidence="2" id="KW-1185">Reference proteome</keyword>
<name>A0ABR1D713_NECAM</name>
<protein>
    <recommendedName>
        <fullName evidence="3">Secreted protein</fullName>
    </recommendedName>
</protein>
<evidence type="ECO:0000313" key="2">
    <source>
        <dbReference type="Proteomes" id="UP001303046"/>
    </source>
</evidence>
<gene>
    <name evidence="1" type="primary">Necator_chrIII.g13000</name>
    <name evidence="1" type="ORF">RB195_012233</name>
</gene>
<proteinExistence type="predicted"/>
<evidence type="ECO:0000313" key="1">
    <source>
        <dbReference type="EMBL" id="KAK6745998.1"/>
    </source>
</evidence>
<dbReference type="Proteomes" id="UP001303046">
    <property type="component" value="Unassembled WGS sequence"/>
</dbReference>
<comment type="caution">
    <text evidence="1">The sequence shown here is derived from an EMBL/GenBank/DDBJ whole genome shotgun (WGS) entry which is preliminary data.</text>
</comment>
<evidence type="ECO:0008006" key="3">
    <source>
        <dbReference type="Google" id="ProtNLM"/>
    </source>
</evidence>
<organism evidence="1 2">
    <name type="scientific">Necator americanus</name>
    <name type="common">Human hookworm</name>
    <dbReference type="NCBI Taxonomy" id="51031"/>
    <lineage>
        <taxon>Eukaryota</taxon>
        <taxon>Metazoa</taxon>
        <taxon>Ecdysozoa</taxon>
        <taxon>Nematoda</taxon>
        <taxon>Chromadorea</taxon>
        <taxon>Rhabditida</taxon>
        <taxon>Rhabditina</taxon>
        <taxon>Rhabditomorpha</taxon>
        <taxon>Strongyloidea</taxon>
        <taxon>Ancylostomatidae</taxon>
        <taxon>Bunostominae</taxon>
        <taxon>Necator</taxon>
    </lineage>
</organism>
<sequence length="114" mass="12472">MNGSLKKGRFFCVLGERYLCTVLYGAVMRLGTKLFVPHRLKQSPPGGAIPEPVSFTDCSFILQCFPCTACSPRKALRGCCPDTGSLRRLVDCELIRPRPRASGVDLVCCVVCES</sequence>
<reference evidence="1 2" key="1">
    <citation type="submission" date="2023-08" db="EMBL/GenBank/DDBJ databases">
        <title>A Necator americanus chromosomal reference genome.</title>
        <authorList>
            <person name="Ilik V."/>
            <person name="Petrzelkova K.J."/>
            <person name="Pardy F."/>
            <person name="Fuh T."/>
            <person name="Niatou-Singa F.S."/>
            <person name="Gouil Q."/>
            <person name="Baker L."/>
            <person name="Ritchie M.E."/>
            <person name="Jex A.R."/>
            <person name="Gazzola D."/>
            <person name="Li H."/>
            <person name="Toshio Fujiwara R."/>
            <person name="Zhan B."/>
            <person name="Aroian R.V."/>
            <person name="Pafco B."/>
            <person name="Schwarz E.M."/>
        </authorList>
    </citation>
    <scope>NUCLEOTIDE SEQUENCE [LARGE SCALE GENOMIC DNA]</scope>
    <source>
        <strain evidence="1 2">Aroian</strain>
        <tissue evidence="1">Whole animal</tissue>
    </source>
</reference>
<dbReference type="EMBL" id="JAVFWL010000003">
    <property type="protein sequence ID" value="KAK6745998.1"/>
    <property type="molecule type" value="Genomic_DNA"/>
</dbReference>